<protein>
    <submittedName>
        <fullName evidence="1">Uncharacterized protein</fullName>
    </submittedName>
</protein>
<organism evidence="1 2">
    <name type="scientific">Naganishia vaughanmartiniae</name>
    <dbReference type="NCBI Taxonomy" id="1424756"/>
    <lineage>
        <taxon>Eukaryota</taxon>
        <taxon>Fungi</taxon>
        <taxon>Dikarya</taxon>
        <taxon>Basidiomycota</taxon>
        <taxon>Agaricomycotina</taxon>
        <taxon>Tremellomycetes</taxon>
        <taxon>Filobasidiales</taxon>
        <taxon>Filobasidiaceae</taxon>
        <taxon>Naganishia</taxon>
    </lineage>
</organism>
<evidence type="ECO:0000313" key="2">
    <source>
        <dbReference type="Proteomes" id="UP001243375"/>
    </source>
</evidence>
<dbReference type="Proteomes" id="UP001243375">
    <property type="component" value="Unassembled WGS sequence"/>
</dbReference>
<evidence type="ECO:0000313" key="1">
    <source>
        <dbReference type="EMBL" id="KAJ9124401.1"/>
    </source>
</evidence>
<name>A0ACC2XL83_9TREE</name>
<gene>
    <name evidence="1" type="ORF">QFC22_001201</name>
</gene>
<proteinExistence type="predicted"/>
<keyword evidence="2" id="KW-1185">Reference proteome</keyword>
<comment type="caution">
    <text evidence="1">The sequence shown here is derived from an EMBL/GenBank/DDBJ whole genome shotgun (WGS) entry which is preliminary data.</text>
</comment>
<accession>A0ACC2XL83</accession>
<dbReference type="EMBL" id="JASBWU010000002">
    <property type="protein sequence ID" value="KAJ9124401.1"/>
    <property type="molecule type" value="Genomic_DNA"/>
</dbReference>
<sequence length="210" mass="21296">MKNKVDVATMNEQEKQLFQKYGKLPKKNVLTSMQKERKYFDSGDYAMHKAGVSSADATVGSAIATPERLPHAQPPSLSSSPTNSSSMPYAHHHHHASSSSASAAPSGHVLSPSNSFSVSQPPAVGFAIPGASLTDNTAAAAAAAAPGAAKSPPRMSSFSTQGGLSPTAGIGSGLNARRPSVGVGIASIPIPGVPLGGSVGGFDTYVEVPF</sequence>
<reference evidence="1" key="1">
    <citation type="submission" date="2023-04" db="EMBL/GenBank/DDBJ databases">
        <title>Draft Genome sequencing of Naganishia species isolated from polar environments using Oxford Nanopore Technology.</title>
        <authorList>
            <person name="Leo P."/>
            <person name="Venkateswaran K."/>
        </authorList>
    </citation>
    <scope>NUCLEOTIDE SEQUENCE</scope>
    <source>
        <strain evidence="1">MNA-CCFEE 5425</strain>
    </source>
</reference>